<gene>
    <name evidence="2" type="ORF">NEF87_000217</name>
</gene>
<dbReference type="EMBL" id="CP104013">
    <property type="protein sequence ID" value="UYP43932.1"/>
    <property type="molecule type" value="Genomic_DNA"/>
</dbReference>
<protein>
    <recommendedName>
        <fullName evidence="1">Schlafen AlbA-2 domain-containing protein</fullName>
    </recommendedName>
</protein>
<proteinExistence type="predicted"/>
<feature type="domain" description="Schlafen AlbA-2" evidence="1">
    <location>
        <begin position="26"/>
        <end position="156"/>
    </location>
</feature>
<reference evidence="2" key="1">
    <citation type="submission" date="2022-09" db="EMBL/GenBank/DDBJ databases">
        <title>Actin cytoskeleton and complex cell architecture in an #Asgard archaeon.</title>
        <authorList>
            <person name="Ponce Toledo R.I."/>
            <person name="Schleper C."/>
            <person name="Rodrigues Oliveira T."/>
            <person name="Wollweber F."/>
            <person name="Xu J."/>
            <person name="Rittmann S."/>
            <person name="Klingl A."/>
            <person name="Pilhofer M."/>
        </authorList>
    </citation>
    <scope>NUCLEOTIDE SEQUENCE</scope>
    <source>
        <strain evidence="2">B-35</strain>
    </source>
</reference>
<evidence type="ECO:0000313" key="3">
    <source>
        <dbReference type="Proteomes" id="UP001208689"/>
    </source>
</evidence>
<organism evidence="2 3">
    <name type="scientific">Candidatus Lokiarchaeum ossiferum</name>
    <dbReference type="NCBI Taxonomy" id="2951803"/>
    <lineage>
        <taxon>Archaea</taxon>
        <taxon>Promethearchaeati</taxon>
        <taxon>Promethearchaeota</taxon>
        <taxon>Promethearchaeia</taxon>
        <taxon>Promethearchaeales</taxon>
        <taxon>Promethearchaeaceae</taxon>
        <taxon>Candidatus Lokiarchaeum</taxon>
    </lineage>
</organism>
<dbReference type="Proteomes" id="UP001208689">
    <property type="component" value="Chromosome"/>
</dbReference>
<evidence type="ECO:0000259" key="1">
    <source>
        <dbReference type="Pfam" id="PF04326"/>
    </source>
</evidence>
<sequence length="319" mass="36203">MSSLPNFDKFDESMLKSIEADPVNFESFQIEYKLEFHSDVNELRRDIIAFANGNKEGYLFYGIQDSPIKIIGIEQTKVDAIKTVVNDVLPKKIDPILNPFPIIKPIPLSSGKYVVAIKIVPKKHGIYGIRQEDNPSKPNFLTYEFWVRIDGSKRRLKIDDIEGIILGKGGSAIKRLNVTLHPKAVISPEITKEVIIAIKAVNISPRPITIQEYGIHCEDMKFKVIIRPPITLGDSMKVLDPRKIMAEAMKLAEKPMNSLCDILPMKLEDGDLCSAFIEKKEFQNNINAKGYTFPTKVKAYFDTNEGIFYSDLIEIPEWE</sequence>
<keyword evidence="3" id="KW-1185">Reference proteome</keyword>
<dbReference type="Pfam" id="PF04326">
    <property type="entry name" value="SLFN_AlbA_2"/>
    <property type="match status" value="1"/>
</dbReference>
<accession>A0ABY6HM17</accession>
<name>A0ABY6HM17_9ARCH</name>
<dbReference type="Gene3D" id="3.30.950.30">
    <property type="entry name" value="Schlafen, AAA domain"/>
    <property type="match status" value="1"/>
</dbReference>
<evidence type="ECO:0000313" key="2">
    <source>
        <dbReference type="EMBL" id="UYP43932.1"/>
    </source>
</evidence>
<dbReference type="InterPro" id="IPR038461">
    <property type="entry name" value="Schlafen_AlbA_2_dom_sf"/>
</dbReference>
<dbReference type="InterPro" id="IPR007421">
    <property type="entry name" value="Schlafen_AlbA_2_dom"/>
</dbReference>